<evidence type="ECO:0000256" key="1">
    <source>
        <dbReference type="SAM" id="MobiDB-lite"/>
    </source>
</evidence>
<feature type="transmembrane region" description="Helical" evidence="2">
    <location>
        <begin position="309"/>
        <end position="327"/>
    </location>
</feature>
<feature type="region of interest" description="Disordered" evidence="1">
    <location>
        <begin position="249"/>
        <end position="271"/>
    </location>
</feature>
<dbReference type="InterPro" id="IPR045339">
    <property type="entry name" value="DUF6534"/>
</dbReference>
<keyword evidence="2" id="KW-0472">Membrane</keyword>
<feature type="region of interest" description="Disordered" evidence="1">
    <location>
        <begin position="108"/>
        <end position="192"/>
    </location>
</feature>
<dbReference type="OrthoDB" id="2562493at2759"/>
<organism evidence="4 5">
    <name type="scientific">Dentipellis fragilis</name>
    <dbReference type="NCBI Taxonomy" id="205917"/>
    <lineage>
        <taxon>Eukaryota</taxon>
        <taxon>Fungi</taxon>
        <taxon>Dikarya</taxon>
        <taxon>Basidiomycota</taxon>
        <taxon>Agaricomycotina</taxon>
        <taxon>Agaricomycetes</taxon>
        <taxon>Russulales</taxon>
        <taxon>Hericiaceae</taxon>
        <taxon>Dentipellis</taxon>
    </lineage>
</organism>
<evidence type="ECO:0000259" key="3">
    <source>
        <dbReference type="Pfam" id="PF20152"/>
    </source>
</evidence>
<keyword evidence="5" id="KW-1185">Reference proteome</keyword>
<dbReference type="PANTHER" id="PTHR40465:SF1">
    <property type="entry name" value="DUF6534 DOMAIN-CONTAINING PROTEIN"/>
    <property type="match status" value="1"/>
</dbReference>
<feature type="transmembrane region" description="Helical" evidence="2">
    <location>
        <begin position="377"/>
        <end position="401"/>
    </location>
</feature>
<dbReference type="PRINTS" id="PR01217">
    <property type="entry name" value="PRICHEXTENSN"/>
</dbReference>
<feature type="transmembrane region" description="Helical" evidence="2">
    <location>
        <begin position="450"/>
        <end position="472"/>
    </location>
</feature>
<keyword evidence="2" id="KW-1133">Transmembrane helix</keyword>
<dbReference type="AlphaFoldDB" id="A0A4Y9Z865"/>
<reference evidence="4 5" key="1">
    <citation type="submission" date="2019-02" db="EMBL/GenBank/DDBJ databases">
        <title>Genome sequencing of the rare red list fungi Dentipellis fragilis.</title>
        <authorList>
            <person name="Buettner E."/>
            <person name="Kellner H."/>
        </authorList>
    </citation>
    <scope>NUCLEOTIDE SEQUENCE [LARGE SCALE GENOMIC DNA]</scope>
    <source>
        <strain evidence="4 5">DSM 105465</strain>
    </source>
</reference>
<keyword evidence="2" id="KW-0812">Transmembrane</keyword>
<gene>
    <name evidence="4" type="ORF">EVG20_g2291</name>
</gene>
<dbReference type="PANTHER" id="PTHR40465">
    <property type="entry name" value="CHROMOSOME 1, WHOLE GENOME SHOTGUN SEQUENCE"/>
    <property type="match status" value="1"/>
</dbReference>
<feature type="transmembrane region" description="Helical" evidence="2">
    <location>
        <begin position="421"/>
        <end position="443"/>
    </location>
</feature>
<dbReference type="Proteomes" id="UP000298327">
    <property type="component" value="Unassembled WGS sequence"/>
</dbReference>
<feature type="domain" description="DUF6534" evidence="3">
    <location>
        <begin position="497"/>
        <end position="620"/>
    </location>
</feature>
<evidence type="ECO:0000256" key="2">
    <source>
        <dbReference type="SAM" id="Phobius"/>
    </source>
</evidence>
<feature type="transmembrane region" description="Helical" evidence="2">
    <location>
        <begin position="492"/>
        <end position="513"/>
    </location>
</feature>
<proteinExistence type="predicted"/>
<feature type="region of interest" description="Disordered" evidence="1">
    <location>
        <begin position="664"/>
        <end position="691"/>
    </location>
</feature>
<feature type="compositionally biased region" description="Pro residues" evidence="1">
    <location>
        <begin position="111"/>
        <end position="129"/>
    </location>
</feature>
<dbReference type="EMBL" id="SEOQ01000086">
    <property type="protein sequence ID" value="TFY70712.1"/>
    <property type="molecule type" value="Genomic_DNA"/>
</dbReference>
<feature type="compositionally biased region" description="Low complexity" evidence="1">
    <location>
        <begin position="130"/>
        <end position="139"/>
    </location>
</feature>
<evidence type="ECO:0000313" key="5">
    <source>
        <dbReference type="Proteomes" id="UP000298327"/>
    </source>
</evidence>
<sequence length="691" mass="76700">MPAKTARYVVRSSDVISENKVNVLEEASDRVVWYKERYLAEEEIIEHVVENATSTLLWTIHRPLRGWYIRLRAPTFPPSVYISLLPLPKNSPHHTQAALFFSCRTNVPTSPMSPPSPSSSQSPPPPLNPISPSTSTKSSLESDDTLTEPSQSPMSHTYPPSPTPPAILVSPPSPRSVRAKLDSLSPPPVPRLTRPRMQITEFLLAPHVQPAAPEPQQEQGFFSRALRAFRNNTPAPSNSFMICELPPAPPQPPVPPLDGMSGSRPSAPAARPHRLPPTPLLVFHDTTPVFTLNSSSGIFELNTEEMRKLGVDVGFWIAVALVYGEFLGDREKCAMSEHVSLILGPVVTATVTNVFLYGICCVQWVSYYQQGYKDRNVIRFLVAWVMLLDTFHTAASVYMLWDYVVINFNNPAILNAAPWPFPSTPIVTVFASVPIQIFLAWRIRQLSHSIWIFGAIVVFAFAQGALGCAGAIGALKTPNIDQFTHLIPVVDSWLAIAVVTDLSITLLLMRYLYKSRTGFHKTDNVIWRIIRSAVETAAFGSFFCVRPSVFRSADPASLSCPSDARSPTPRAPSRFLYRFDKIMDLVTFTTLQTTNFHLIFALPMGRIYTNTLMTTLNNRVSLRSELEGRGVETSFNVATEQFAPTDSRAVKMTHLKFKSMKDTEAIPEDGGSADAEAEDVERLERKVMPVA</sequence>
<protein>
    <recommendedName>
        <fullName evidence="3">DUF6534 domain-containing protein</fullName>
    </recommendedName>
</protein>
<feature type="compositionally biased region" description="Basic and acidic residues" evidence="1">
    <location>
        <begin position="680"/>
        <end position="691"/>
    </location>
</feature>
<name>A0A4Y9Z865_9AGAM</name>
<evidence type="ECO:0000313" key="4">
    <source>
        <dbReference type="EMBL" id="TFY70712.1"/>
    </source>
</evidence>
<accession>A0A4Y9Z865</accession>
<comment type="caution">
    <text evidence="4">The sequence shown here is derived from an EMBL/GenBank/DDBJ whole genome shotgun (WGS) entry which is preliminary data.</text>
</comment>
<dbReference type="Pfam" id="PF20152">
    <property type="entry name" value="DUF6534"/>
    <property type="match status" value="1"/>
</dbReference>
<dbReference type="STRING" id="205917.A0A4Y9Z865"/>
<feature type="transmembrane region" description="Helical" evidence="2">
    <location>
        <begin position="339"/>
        <end position="365"/>
    </location>
</feature>